<proteinExistence type="predicted"/>
<organism evidence="1 2">
    <name type="scientific">Streptomyces olivaceiscleroticus</name>
    <dbReference type="NCBI Taxonomy" id="68245"/>
    <lineage>
        <taxon>Bacteria</taxon>
        <taxon>Bacillati</taxon>
        <taxon>Actinomycetota</taxon>
        <taxon>Actinomycetes</taxon>
        <taxon>Kitasatosporales</taxon>
        <taxon>Streptomycetaceae</taxon>
        <taxon>Streptomyces</taxon>
    </lineage>
</organism>
<reference evidence="2" key="1">
    <citation type="journal article" date="2019" name="Int. J. Syst. Evol. Microbiol.">
        <title>The Global Catalogue of Microorganisms (GCM) 10K type strain sequencing project: providing services to taxonomists for standard genome sequencing and annotation.</title>
        <authorList>
            <consortium name="The Broad Institute Genomics Platform"/>
            <consortium name="The Broad Institute Genome Sequencing Center for Infectious Disease"/>
            <person name="Wu L."/>
            <person name="Ma J."/>
        </authorList>
    </citation>
    <scope>NUCLEOTIDE SEQUENCE [LARGE SCALE GENOMIC DNA]</scope>
    <source>
        <strain evidence="2">JCM 4805</strain>
    </source>
</reference>
<sequence length="524" mass="59226">MAIVNNECCLFNTQLGHYDSKSVTIFLNRHSTQLAYLITECHESMHQALAEGSTYGKLLIRGARDLHGPDRSRILSALTNACRATQEGLATYASLLVNRSEDYVNDLPVFYRETYGRFKKLVEHCAATTYLRLLTALAIARSAMMIPFGMEVEDLISTDTLAVPSEYSPDSRLERIEAVISSLPQEHISFELSKYFSADIWSRIEREEGLHLLGKNQEERDDLHDRMNHCLMQVFDEVLAGTLPKIAKTYRMSLFLPVGRWARHAATLGVHPSVIENMWQLANQTVAIDLRTAPPVAVSPFFRLPSLLLSSLSRTGRIHIKAEYDSVNGRAVYYLMDVRLSSGAITVEACQMEEMHLLDFGVNPYLIVTTLDEFDDIYEKSSPRWRTLLDSCTLFHMDRNPVEFLMDALSSGHAIEWNATRLDYRDGTVRADQQADLLLYAVGGLEAPGFHLSNPMMTRAVRQLTNHAGSNSQLNMREAPSGGSDRFVELLASLADHPFFYCWVLLGKKLRLLEHDELAHRKAH</sequence>
<name>A0ABP3KBE0_9ACTN</name>
<keyword evidence="2" id="KW-1185">Reference proteome</keyword>
<evidence type="ECO:0000313" key="2">
    <source>
        <dbReference type="Proteomes" id="UP001500909"/>
    </source>
</evidence>
<dbReference type="RefSeq" id="WP_346096958.1">
    <property type="nucleotide sequence ID" value="NZ_BAAABY010000032.1"/>
</dbReference>
<evidence type="ECO:0000313" key="1">
    <source>
        <dbReference type="EMBL" id="GAA0475638.1"/>
    </source>
</evidence>
<dbReference type="EMBL" id="BAAABY010000032">
    <property type="protein sequence ID" value="GAA0475638.1"/>
    <property type="molecule type" value="Genomic_DNA"/>
</dbReference>
<gene>
    <name evidence="1" type="ORF">GCM10010361_45080</name>
</gene>
<accession>A0ABP3KBE0</accession>
<dbReference type="Proteomes" id="UP001500909">
    <property type="component" value="Unassembled WGS sequence"/>
</dbReference>
<protein>
    <submittedName>
        <fullName evidence="1">Uncharacterized protein</fullName>
    </submittedName>
</protein>
<comment type="caution">
    <text evidence="1">The sequence shown here is derived from an EMBL/GenBank/DDBJ whole genome shotgun (WGS) entry which is preliminary data.</text>
</comment>